<dbReference type="Proteomes" id="UP000770661">
    <property type="component" value="Unassembled WGS sequence"/>
</dbReference>
<dbReference type="PANTHER" id="PTHR37984:SF7">
    <property type="entry name" value="INTEGRASE CATALYTIC DOMAIN-CONTAINING PROTEIN"/>
    <property type="match status" value="1"/>
</dbReference>
<comment type="caution">
    <text evidence="3">The sequence shown here is derived from an EMBL/GenBank/DDBJ whole genome shotgun (WGS) entry which is preliminary data.</text>
</comment>
<dbReference type="InterPro" id="IPR041588">
    <property type="entry name" value="Integrase_H2C2"/>
</dbReference>
<dbReference type="Gene3D" id="3.30.420.10">
    <property type="entry name" value="Ribonuclease H-like superfamily/Ribonuclease H"/>
    <property type="match status" value="1"/>
</dbReference>
<dbReference type="PANTHER" id="PTHR37984">
    <property type="entry name" value="PROTEIN CBG26694"/>
    <property type="match status" value="1"/>
</dbReference>
<dbReference type="GO" id="GO:0003964">
    <property type="term" value="F:RNA-directed DNA polymerase activity"/>
    <property type="evidence" value="ECO:0007669"/>
    <property type="project" value="UniProtKB-EC"/>
</dbReference>
<accession>A0A8J4YG86</accession>
<dbReference type="PROSITE" id="PS50994">
    <property type="entry name" value="INTEGRASE"/>
    <property type="match status" value="1"/>
</dbReference>
<keyword evidence="4" id="KW-1185">Reference proteome</keyword>
<dbReference type="Pfam" id="PF00665">
    <property type="entry name" value="rve"/>
    <property type="match status" value="1"/>
</dbReference>
<dbReference type="InterPro" id="IPR001584">
    <property type="entry name" value="Integrase_cat-core"/>
</dbReference>
<dbReference type="EMBL" id="JACEEZ010004052">
    <property type="protein sequence ID" value="KAG0726712.1"/>
    <property type="molecule type" value="Genomic_DNA"/>
</dbReference>
<reference evidence="3" key="1">
    <citation type="submission" date="2020-07" db="EMBL/GenBank/DDBJ databases">
        <title>The High-quality genome of the commercially important snow crab, Chionoecetes opilio.</title>
        <authorList>
            <person name="Jeong J.-H."/>
            <person name="Ryu S."/>
        </authorList>
    </citation>
    <scope>NUCLEOTIDE SEQUENCE</scope>
    <source>
        <strain evidence="3">MADBK_172401_WGS</strain>
        <tissue evidence="3">Digestive gland</tissue>
    </source>
</reference>
<dbReference type="OrthoDB" id="6341787at2759"/>
<evidence type="ECO:0000313" key="3">
    <source>
        <dbReference type="EMBL" id="KAG0726712.1"/>
    </source>
</evidence>
<dbReference type="SUPFAM" id="SSF53098">
    <property type="entry name" value="Ribonuclease H-like"/>
    <property type="match status" value="1"/>
</dbReference>
<dbReference type="InterPro" id="IPR050951">
    <property type="entry name" value="Retrovirus_Pol_polyprotein"/>
</dbReference>
<evidence type="ECO:0000313" key="4">
    <source>
        <dbReference type="Proteomes" id="UP000770661"/>
    </source>
</evidence>
<dbReference type="AlphaFoldDB" id="A0A8J4YG86"/>
<evidence type="ECO:0000259" key="2">
    <source>
        <dbReference type="PROSITE" id="PS50994"/>
    </source>
</evidence>
<organism evidence="3 4">
    <name type="scientific">Chionoecetes opilio</name>
    <name type="common">Atlantic snow crab</name>
    <name type="synonym">Cancer opilio</name>
    <dbReference type="NCBI Taxonomy" id="41210"/>
    <lineage>
        <taxon>Eukaryota</taxon>
        <taxon>Metazoa</taxon>
        <taxon>Ecdysozoa</taxon>
        <taxon>Arthropoda</taxon>
        <taxon>Crustacea</taxon>
        <taxon>Multicrustacea</taxon>
        <taxon>Malacostraca</taxon>
        <taxon>Eumalacostraca</taxon>
        <taxon>Eucarida</taxon>
        <taxon>Decapoda</taxon>
        <taxon>Pleocyemata</taxon>
        <taxon>Brachyura</taxon>
        <taxon>Eubrachyura</taxon>
        <taxon>Majoidea</taxon>
        <taxon>Majidae</taxon>
        <taxon>Chionoecetes</taxon>
    </lineage>
</organism>
<dbReference type="InterPro" id="IPR036397">
    <property type="entry name" value="RNaseH_sf"/>
</dbReference>
<proteinExistence type="predicted"/>
<dbReference type="EC" id="2.7.7.49" evidence="1"/>
<feature type="domain" description="Integrase catalytic" evidence="2">
    <location>
        <begin position="210"/>
        <end position="361"/>
    </location>
</feature>
<gene>
    <name evidence="3" type="ORF">GWK47_035975</name>
</gene>
<evidence type="ECO:0000256" key="1">
    <source>
        <dbReference type="ARBA" id="ARBA00012493"/>
    </source>
</evidence>
<dbReference type="GO" id="GO:0003676">
    <property type="term" value="F:nucleic acid binding"/>
    <property type="evidence" value="ECO:0007669"/>
    <property type="project" value="InterPro"/>
</dbReference>
<dbReference type="GO" id="GO:0015074">
    <property type="term" value="P:DNA integration"/>
    <property type="evidence" value="ECO:0007669"/>
    <property type="project" value="InterPro"/>
</dbReference>
<dbReference type="Gene3D" id="1.10.340.70">
    <property type="match status" value="1"/>
</dbReference>
<name>A0A8J4YG86_CHIOP</name>
<dbReference type="InterPro" id="IPR012337">
    <property type="entry name" value="RNaseH-like_sf"/>
</dbReference>
<dbReference type="Pfam" id="PF17921">
    <property type="entry name" value="Integrase_H2C2"/>
    <property type="match status" value="1"/>
</dbReference>
<sequence length="370" mass="40964">MVHIPGVKNIADSVSRHPSGSQVPEKLQLCDDIASIKITSPLIEPSFLTGIRAVGTSYNSEIDDGLHQTAALALQCVAITWEKVREATASDENMNALLQLIEQGFPSFRHELPVNLHEYHQFRDDVDPLYTVDGVVIHKDRVVIPPCLRNTVLQTLHSAHQGVPSMMSRAESSVFWPGITPAIKDVRAKCNHCNRMSPSQPSAPPMPTTAPLYPFQCICADYFQYQGRSYLIIVDRYSNWPIIEATSGHEGLINCLRHTFVTFGIPDELASDGGPEFTAASTKAFLQNWSVHHRLSSVAFPHSNCRAEVCVNTVKRLITSNTGPRGELNTDALQRAILQYRNTPDPETKISTAMCIFGRPIKDFIPILPG</sequence>
<protein>
    <recommendedName>
        <fullName evidence="1">RNA-directed DNA polymerase</fullName>
        <ecNumber evidence="1">2.7.7.49</ecNumber>
    </recommendedName>
</protein>